<dbReference type="STRING" id="106649.GCA_000829655_02055"/>
<name>A0A077L5B9_ACIGI</name>
<dbReference type="Proteomes" id="UP000887320">
    <property type="component" value="Unassembled WGS sequence"/>
</dbReference>
<organism evidence="2 3">
    <name type="scientific">Acinetobacter guillouiae</name>
    <name type="common">Acinetobacter genomosp. 11</name>
    <dbReference type="NCBI Taxonomy" id="106649"/>
    <lineage>
        <taxon>Bacteria</taxon>
        <taxon>Pseudomonadati</taxon>
        <taxon>Pseudomonadota</taxon>
        <taxon>Gammaproteobacteria</taxon>
        <taxon>Moraxellales</taxon>
        <taxon>Moraxellaceae</taxon>
        <taxon>Acinetobacter</taxon>
    </lineage>
</organism>
<dbReference type="RefSeq" id="WP_004723538.1">
    <property type="nucleotide sequence ID" value="NZ_AP014630.1"/>
</dbReference>
<proteinExistence type="predicted"/>
<feature type="chain" id="PRO_5041036982" evidence="1">
    <location>
        <begin position="23"/>
        <end position="98"/>
    </location>
</feature>
<gene>
    <name evidence="2" type="ORF">KW868_18995</name>
</gene>
<keyword evidence="1" id="KW-0732">Signal</keyword>
<dbReference type="Pfam" id="PF11776">
    <property type="entry name" value="RcnB"/>
    <property type="match status" value="1"/>
</dbReference>
<evidence type="ECO:0000313" key="2">
    <source>
        <dbReference type="EMBL" id="MCF0266542.1"/>
    </source>
</evidence>
<dbReference type="KEGG" id="agu:AS4_42870"/>
<dbReference type="AlphaFoldDB" id="A0A077L5B9"/>
<feature type="signal peptide" evidence="1">
    <location>
        <begin position="1"/>
        <end position="22"/>
    </location>
</feature>
<sequence length="98" mass="11790">MRKVLSAITLSLSALVATSAMADWDHGQNHRPVASHEKFEWREGVILPDRYHDNRYYVNDYRAYKNLHQPAKFERWYKVDGRYVLVNERNHHIIRVIR</sequence>
<evidence type="ECO:0000256" key="1">
    <source>
        <dbReference type="SAM" id="SignalP"/>
    </source>
</evidence>
<protein>
    <submittedName>
        <fullName evidence="2">RcnB family protein</fullName>
    </submittedName>
</protein>
<evidence type="ECO:0000313" key="3">
    <source>
        <dbReference type="Proteomes" id="UP000887320"/>
    </source>
</evidence>
<dbReference type="Gene3D" id="3.10.450.160">
    <property type="entry name" value="inner membrane protein cigr"/>
    <property type="match status" value="1"/>
</dbReference>
<comment type="caution">
    <text evidence="2">The sequence shown here is derived from an EMBL/GenBank/DDBJ whole genome shotgun (WGS) entry which is preliminary data.</text>
</comment>
<reference evidence="2" key="1">
    <citation type="submission" date="2021-07" db="EMBL/GenBank/DDBJ databases">
        <authorList>
            <person name="Fernandez M."/>
            <person name="Pereira P."/>
            <person name="Torres Tejerizo G.A."/>
            <person name="Gonzalez P."/>
            <person name="Agostini E."/>
        </authorList>
    </citation>
    <scope>NUCLEOTIDE SEQUENCE</scope>
    <source>
        <strain evidence="2">SFC 500-1A</strain>
    </source>
</reference>
<dbReference type="EMBL" id="JAHWXT010000008">
    <property type="protein sequence ID" value="MCF0266542.1"/>
    <property type="molecule type" value="Genomic_DNA"/>
</dbReference>
<dbReference type="InterPro" id="IPR024572">
    <property type="entry name" value="RcnB"/>
</dbReference>
<accession>A0A077L5B9</accession>
<dbReference type="GeneID" id="67746310"/>